<dbReference type="AlphaFoldDB" id="A0A0F3IJ23"/>
<dbReference type="PANTHER" id="PTHR47197:SF3">
    <property type="entry name" value="DIHYDRO-HEME D1 DEHYDROGENASE"/>
    <property type="match status" value="1"/>
</dbReference>
<organism evidence="2 3">
    <name type="scientific">Methylocucumis oryzae</name>
    <dbReference type="NCBI Taxonomy" id="1632867"/>
    <lineage>
        <taxon>Bacteria</taxon>
        <taxon>Pseudomonadati</taxon>
        <taxon>Pseudomonadota</taxon>
        <taxon>Gammaproteobacteria</taxon>
        <taxon>Methylococcales</taxon>
        <taxon>Methylococcaceae</taxon>
        <taxon>Methylocucumis</taxon>
    </lineage>
</organism>
<comment type="caution">
    <text evidence="2">The sequence shown here is derived from an EMBL/GenBank/DDBJ whole genome shotgun (WGS) entry which is preliminary data.</text>
</comment>
<dbReference type="CDD" id="cd20778">
    <property type="entry name" value="8prop_hemeD1_NirF"/>
    <property type="match status" value="1"/>
</dbReference>
<dbReference type="PATRIC" id="fig|1632867.3.peg.5643"/>
<sequence length="388" mass="43030">MLKQLLFLFWLAFSAITLAEPRATGDLGLIIERESGSALIVNTTEHKQLARIENLGDTSHASVVFSRDQRYAYLFARDGGLSKIDLLQDRLVKRIVQAGNSIGGAISQDGRIVAVSNYTPGGVKLFSADTLEPIADIPAEYGASQRSKVIGLADAPGQRFIFSLFDAGEIWLADVSDHQKPSLEKFKNIGKQPYDGLITPEGRYYVAGLFGEPGMSVLDLWHTEAGAKHILPNYIKEDEKLPVFKMPHLEGWAMAGDYVFLPAIGKHEVLVIDSRTWQLVKAIPVLGQPVFVRARPDARQVWLNFAFPDNHQLQIIDVKDLAVSNTLEPGKGVLHLEFSPRGEQVWVALRDDNQVVVYDSYHLKELARIPAKKPNGIFFSARAHQIGL</sequence>
<name>A0A0F3IJ23_9GAMM</name>
<dbReference type="PANTHER" id="PTHR47197">
    <property type="entry name" value="PROTEIN NIRF"/>
    <property type="match status" value="1"/>
</dbReference>
<protein>
    <submittedName>
        <fullName evidence="2">Protein nirF</fullName>
    </submittedName>
</protein>
<dbReference type="InterPro" id="IPR011048">
    <property type="entry name" value="Haem_d1_sf"/>
</dbReference>
<proteinExistence type="predicted"/>
<dbReference type="Gene3D" id="2.140.10.20">
    <property type="entry name" value="C-terminal (heme d1) domain of cytochrome cd1-nitrite reductase"/>
    <property type="match status" value="1"/>
</dbReference>
<feature type="signal peptide" evidence="1">
    <location>
        <begin position="1"/>
        <end position="19"/>
    </location>
</feature>
<reference evidence="2 3" key="2">
    <citation type="journal article" date="2016" name="Microb. Ecol.">
        <title>Genome Characteristics of a Novel Type I Methanotroph (Sn10-6) Isolated from a Flooded Indian Rice Field.</title>
        <authorList>
            <person name="Rahalkar M.C."/>
            <person name="Pandit P.S."/>
            <person name="Dhakephalkar P.K."/>
            <person name="Pore S."/>
            <person name="Arora P."/>
            <person name="Kapse N."/>
        </authorList>
    </citation>
    <scope>NUCLEOTIDE SEQUENCE [LARGE SCALE GENOMIC DNA]</scope>
    <source>
        <strain evidence="2 3">Sn10-6</strain>
    </source>
</reference>
<evidence type="ECO:0000313" key="2">
    <source>
        <dbReference type="EMBL" id="KJV06731.1"/>
    </source>
</evidence>
<keyword evidence="3" id="KW-1185">Reference proteome</keyword>
<dbReference type="OrthoDB" id="5290932at2"/>
<dbReference type="RefSeq" id="WP_045779001.1">
    <property type="nucleotide sequence ID" value="NZ_LAJX01000090.1"/>
</dbReference>
<dbReference type="Pfam" id="PF02239">
    <property type="entry name" value="Cytochrom_D1"/>
    <property type="match status" value="1"/>
</dbReference>
<dbReference type="InterPro" id="IPR051200">
    <property type="entry name" value="Host-pathogen_enzymatic-act"/>
</dbReference>
<dbReference type="Proteomes" id="UP000033684">
    <property type="component" value="Unassembled WGS sequence"/>
</dbReference>
<gene>
    <name evidence="2" type="ORF">VZ94_09215</name>
</gene>
<evidence type="ECO:0000256" key="1">
    <source>
        <dbReference type="SAM" id="SignalP"/>
    </source>
</evidence>
<dbReference type="EMBL" id="LAJX01000090">
    <property type="protein sequence ID" value="KJV06731.1"/>
    <property type="molecule type" value="Genomic_DNA"/>
</dbReference>
<dbReference type="InterPro" id="IPR003143">
    <property type="entry name" value="Cyt_cd1_C_sf"/>
</dbReference>
<keyword evidence="1" id="KW-0732">Signal</keyword>
<dbReference type="SUPFAM" id="SSF51004">
    <property type="entry name" value="C-terminal (heme d1) domain of cytochrome cd1-nitrite reductase"/>
    <property type="match status" value="1"/>
</dbReference>
<reference evidence="3" key="1">
    <citation type="submission" date="2015-03" db="EMBL/GenBank/DDBJ databases">
        <title>Draft genome sequence of a novel methanotroph (Sn10-6) isolated from flooded ricefield rhizosphere in India.</title>
        <authorList>
            <person name="Pandit P.S."/>
            <person name="Pore S.D."/>
            <person name="Arora P."/>
            <person name="Kapse N.G."/>
            <person name="Dhakephalkar P.K."/>
            <person name="Rahalkar M.C."/>
        </authorList>
    </citation>
    <scope>NUCLEOTIDE SEQUENCE [LARGE SCALE GENOMIC DNA]</scope>
    <source>
        <strain evidence="3">Sn10-6</strain>
    </source>
</reference>
<evidence type="ECO:0000313" key="3">
    <source>
        <dbReference type="Proteomes" id="UP000033684"/>
    </source>
</evidence>
<accession>A0A0F3IJ23</accession>
<feature type="chain" id="PRO_5002462572" evidence="1">
    <location>
        <begin position="20"/>
        <end position="388"/>
    </location>
</feature>